<comment type="similarity">
    <text evidence="1">Belongs to the anhydro-N-acetylmuramic acid kinase family.</text>
</comment>
<comment type="catalytic activity">
    <reaction evidence="1">
        <text>1,6-anhydro-N-acetyl-beta-muramate + ATP + H2O = N-acetyl-D-muramate 6-phosphate + ADP + H(+)</text>
        <dbReference type="Rhea" id="RHEA:24952"/>
        <dbReference type="ChEBI" id="CHEBI:15377"/>
        <dbReference type="ChEBI" id="CHEBI:15378"/>
        <dbReference type="ChEBI" id="CHEBI:30616"/>
        <dbReference type="ChEBI" id="CHEBI:58690"/>
        <dbReference type="ChEBI" id="CHEBI:58722"/>
        <dbReference type="ChEBI" id="CHEBI:456216"/>
        <dbReference type="EC" id="2.7.1.170"/>
    </reaction>
</comment>
<evidence type="ECO:0000313" key="2">
    <source>
        <dbReference type="EMBL" id="EKY28618.1"/>
    </source>
</evidence>
<keyword evidence="1" id="KW-0547">Nucleotide-binding</keyword>
<proteinExistence type="inferred from homology"/>
<sequence length="383" mass="41695">MYAVGLMSGTSLDGIDAALVEIDNFGKKTKIKLIEFITTSIPLDVKDEIKRACSEEQSSVDLICSLNFKLGYLFAEATKNVCNKAGITLENLDFIASHGQTIYHLPKSRDSFIPSTLQIGEPAIIAYETGVKVVSNFRVMDMASGGEGAPLVPYSEYIIYGSDEENIALQNIGGIGNVTVIPKGGDINSIFAFDTGPGNMIIDEVCQRLFKLNYDEDGKIAANGEIQNDILDDLMSHSYINAFPPKTTGREEFGQQFVDELLKKYNNKKPEDILSTVTMFTAKSIAVNYKNFIMNKVNLNKVIIGGGGAHNKTLLSYLKNELPNVSIVTQDDIGLSSDAKEAIAFVILGNETLNNNFSNVPSATGAKEKVILGNITPNPIRRV</sequence>
<organism evidence="2 3">
    <name type="scientific">Clostridium celatum DSM 1785</name>
    <dbReference type="NCBI Taxonomy" id="545697"/>
    <lineage>
        <taxon>Bacteria</taxon>
        <taxon>Bacillati</taxon>
        <taxon>Bacillota</taxon>
        <taxon>Clostridia</taxon>
        <taxon>Eubacteriales</taxon>
        <taxon>Clostridiaceae</taxon>
        <taxon>Clostridium</taxon>
    </lineage>
</organism>
<gene>
    <name evidence="1" type="primary">anmK</name>
    <name evidence="2" type="ORF">HMPREF0216_00671</name>
</gene>
<dbReference type="NCBIfam" id="NF007148">
    <property type="entry name" value="PRK09585.3-2"/>
    <property type="match status" value="1"/>
</dbReference>
<evidence type="ECO:0000313" key="3">
    <source>
        <dbReference type="Proteomes" id="UP000010420"/>
    </source>
</evidence>
<dbReference type="Pfam" id="PF03702">
    <property type="entry name" value="AnmK"/>
    <property type="match status" value="1"/>
</dbReference>
<dbReference type="STRING" id="545697.HMPREF0216_00671"/>
<protein>
    <recommendedName>
        <fullName evidence="1">Anhydro-N-acetylmuramic acid kinase</fullName>
        <ecNumber evidence="1">2.7.1.170</ecNumber>
    </recommendedName>
    <alternativeName>
        <fullName evidence="1">AnhMurNAc kinase</fullName>
    </alternativeName>
</protein>
<keyword evidence="1" id="KW-0067">ATP-binding</keyword>
<comment type="function">
    <text evidence="1">Catalyzes the specific phosphorylation of 1,6-anhydro-N-acetylmuramic acid (anhMurNAc) with the simultaneous cleavage of the 1,6-anhydro ring, generating MurNAc-6-P. Is required for the utilization of anhMurNAc either imported from the medium or derived from its own cell wall murein, and thus plays a role in cell wall recycling.</text>
</comment>
<name>L1QKW2_9CLOT</name>
<accession>L1QKW2</accession>
<dbReference type="EMBL" id="AMEZ01000022">
    <property type="protein sequence ID" value="EKY28618.1"/>
    <property type="molecule type" value="Genomic_DNA"/>
</dbReference>
<dbReference type="HAMAP" id="MF_01270">
    <property type="entry name" value="AnhMurNAc_kinase"/>
    <property type="match status" value="1"/>
</dbReference>
<reference evidence="2 3" key="1">
    <citation type="submission" date="2012-05" db="EMBL/GenBank/DDBJ databases">
        <authorList>
            <person name="Weinstock G."/>
            <person name="Sodergren E."/>
            <person name="Lobos E.A."/>
            <person name="Fulton L."/>
            <person name="Fulton R."/>
            <person name="Courtney L."/>
            <person name="Fronick C."/>
            <person name="O'Laughlin M."/>
            <person name="Godfrey J."/>
            <person name="Wilson R.M."/>
            <person name="Miner T."/>
            <person name="Farmer C."/>
            <person name="Delehaunty K."/>
            <person name="Cordes M."/>
            <person name="Minx P."/>
            <person name="Tomlinson C."/>
            <person name="Chen J."/>
            <person name="Wollam A."/>
            <person name="Pepin K.H."/>
            <person name="Bhonagiri V."/>
            <person name="Zhang X."/>
            <person name="Suruliraj S."/>
            <person name="Warren W."/>
            <person name="Mitreva M."/>
            <person name="Mardis E.R."/>
            <person name="Wilson R.K."/>
        </authorList>
    </citation>
    <scope>NUCLEOTIDE SEQUENCE [LARGE SCALE GENOMIC DNA]</scope>
    <source>
        <strain evidence="2 3">DSM 1785</strain>
    </source>
</reference>
<dbReference type="eggNOG" id="COG2377">
    <property type="taxonomic scope" value="Bacteria"/>
</dbReference>
<dbReference type="GO" id="GO:0009254">
    <property type="term" value="P:peptidoglycan turnover"/>
    <property type="evidence" value="ECO:0007669"/>
    <property type="project" value="UniProtKB-UniRule"/>
</dbReference>
<dbReference type="InterPro" id="IPR005338">
    <property type="entry name" value="Anhydro_N_Ac-Mur_kinase"/>
</dbReference>
<dbReference type="NCBIfam" id="NF007142">
    <property type="entry name" value="PRK09585.2-1"/>
    <property type="match status" value="1"/>
</dbReference>
<keyword evidence="1" id="KW-0119">Carbohydrate metabolism</keyword>
<dbReference type="GO" id="GO:0016301">
    <property type="term" value="F:kinase activity"/>
    <property type="evidence" value="ECO:0007669"/>
    <property type="project" value="UniProtKB-KW"/>
</dbReference>
<dbReference type="UniPathway" id="UPA00544"/>
<dbReference type="SUPFAM" id="SSF53067">
    <property type="entry name" value="Actin-like ATPase domain"/>
    <property type="match status" value="1"/>
</dbReference>
<keyword evidence="1 2" id="KW-0418">Kinase</keyword>
<dbReference type="HOGENOM" id="CLU_038782_1_0_9"/>
<dbReference type="UniPathway" id="UPA00343"/>
<feature type="binding site" evidence="1">
    <location>
        <begin position="9"/>
        <end position="16"/>
    </location>
    <ligand>
        <name>ATP</name>
        <dbReference type="ChEBI" id="CHEBI:30616"/>
    </ligand>
</feature>
<dbReference type="CDD" id="cd24050">
    <property type="entry name" value="ASKHA_NBD_ANMK"/>
    <property type="match status" value="1"/>
</dbReference>
<comment type="pathway">
    <text evidence="1">Amino-sugar metabolism; 1,6-anhydro-N-acetylmuramate degradation.</text>
</comment>
<dbReference type="Proteomes" id="UP000010420">
    <property type="component" value="Unassembled WGS sequence"/>
</dbReference>
<dbReference type="Gene3D" id="3.30.420.40">
    <property type="match status" value="2"/>
</dbReference>
<dbReference type="GO" id="GO:0016773">
    <property type="term" value="F:phosphotransferase activity, alcohol group as acceptor"/>
    <property type="evidence" value="ECO:0007669"/>
    <property type="project" value="UniProtKB-UniRule"/>
</dbReference>
<dbReference type="OrthoDB" id="9763949at2"/>
<dbReference type="AlphaFoldDB" id="L1QKW2"/>
<dbReference type="PATRIC" id="fig|545697.3.peg.664"/>
<dbReference type="GO" id="GO:0005524">
    <property type="term" value="F:ATP binding"/>
    <property type="evidence" value="ECO:0007669"/>
    <property type="project" value="UniProtKB-UniRule"/>
</dbReference>
<dbReference type="GO" id="GO:0097175">
    <property type="term" value="P:1,6-anhydro-N-acetyl-beta-muramic acid catabolic process"/>
    <property type="evidence" value="ECO:0007669"/>
    <property type="project" value="UniProtKB-UniRule"/>
</dbReference>
<dbReference type="RefSeq" id="WP_005210997.1">
    <property type="nucleotide sequence ID" value="NZ_KB291615.1"/>
</dbReference>
<dbReference type="PANTHER" id="PTHR30605">
    <property type="entry name" value="ANHYDRO-N-ACETYLMURAMIC ACID KINASE"/>
    <property type="match status" value="1"/>
</dbReference>
<dbReference type="InterPro" id="IPR043129">
    <property type="entry name" value="ATPase_NBD"/>
</dbReference>
<comment type="pathway">
    <text evidence="1">Cell wall biogenesis; peptidoglycan recycling.</text>
</comment>
<evidence type="ECO:0000256" key="1">
    <source>
        <dbReference type="HAMAP-Rule" id="MF_01270"/>
    </source>
</evidence>
<dbReference type="PANTHER" id="PTHR30605:SF0">
    <property type="entry name" value="ANHYDRO-N-ACETYLMURAMIC ACID KINASE"/>
    <property type="match status" value="1"/>
</dbReference>
<dbReference type="GO" id="GO:0006040">
    <property type="term" value="P:amino sugar metabolic process"/>
    <property type="evidence" value="ECO:0007669"/>
    <property type="project" value="InterPro"/>
</dbReference>
<keyword evidence="1" id="KW-0808">Transferase</keyword>
<keyword evidence="3" id="KW-1185">Reference proteome</keyword>
<dbReference type="EC" id="2.7.1.170" evidence="1"/>
<comment type="caution">
    <text evidence="2">The sequence shown here is derived from an EMBL/GenBank/DDBJ whole genome shotgun (WGS) entry which is preliminary data.</text>
</comment>